<dbReference type="InterPro" id="IPR036612">
    <property type="entry name" value="KH_dom_type_1_sf"/>
</dbReference>
<reference evidence="10" key="1">
    <citation type="journal article" date="2015" name="MBio">
        <title>Genome-Resolved Metagenomic Analysis Reveals Roles for Candidate Phyla and Other Microbial Community Members in Biogeochemical Transformations in Oil Reservoirs.</title>
        <authorList>
            <person name="Hu P."/>
            <person name="Tom L."/>
            <person name="Singh A."/>
            <person name="Thomas B.C."/>
            <person name="Baker B.J."/>
            <person name="Piceno Y.M."/>
            <person name="Andersen G.L."/>
            <person name="Banfield J.F."/>
        </authorList>
    </citation>
    <scope>NUCLEOTIDE SEQUENCE [LARGE SCALE GENOMIC DNA]</scope>
</reference>
<evidence type="ECO:0000256" key="3">
    <source>
        <dbReference type="ARBA" id="ARBA00022801"/>
    </source>
</evidence>
<dbReference type="CDD" id="cd00077">
    <property type="entry name" value="HDc"/>
    <property type="match status" value="1"/>
</dbReference>
<dbReference type="AlphaFoldDB" id="A0A101I191"/>
<gene>
    <name evidence="5" type="primary">rny</name>
    <name evidence="9" type="ORF">XE03_0967</name>
</gene>
<keyword evidence="5" id="KW-1003">Cell membrane</keyword>
<dbReference type="PANTHER" id="PTHR12826">
    <property type="entry name" value="RIBONUCLEASE Y"/>
    <property type="match status" value="1"/>
</dbReference>
<keyword evidence="4 5" id="KW-0694">RNA-binding</keyword>
<evidence type="ECO:0000256" key="4">
    <source>
        <dbReference type="ARBA" id="ARBA00022884"/>
    </source>
</evidence>
<keyword evidence="5" id="KW-0472">Membrane</keyword>
<dbReference type="NCBIfam" id="TIGR00277">
    <property type="entry name" value="HDIG"/>
    <property type="match status" value="1"/>
</dbReference>
<dbReference type="NCBIfam" id="TIGR03319">
    <property type="entry name" value="RNase_Y"/>
    <property type="match status" value="1"/>
</dbReference>
<dbReference type="SMART" id="SM00471">
    <property type="entry name" value="HDc"/>
    <property type="match status" value="1"/>
</dbReference>
<dbReference type="Gene3D" id="1.10.3210.10">
    <property type="entry name" value="Hypothetical protein af1432"/>
    <property type="match status" value="1"/>
</dbReference>
<dbReference type="PROSITE" id="PS50084">
    <property type="entry name" value="KH_TYPE_1"/>
    <property type="match status" value="1"/>
</dbReference>
<keyword evidence="7" id="KW-0175">Coiled coil</keyword>
<evidence type="ECO:0000256" key="5">
    <source>
        <dbReference type="HAMAP-Rule" id="MF_00335"/>
    </source>
</evidence>
<keyword evidence="3 5" id="KW-0378">Hydrolase</keyword>
<feature type="coiled-coil region" evidence="7">
    <location>
        <begin position="31"/>
        <end position="155"/>
    </location>
</feature>
<dbReference type="InterPro" id="IPR022711">
    <property type="entry name" value="RNase_Y_N"/>
</dbReference>
<dbReference type="InterPro" id="IPR003607">
    <property type="entry name" value="HD/PDEase_dom"/>
</dbReference>
<dbReference type="PANTHER" id="PTHR12826:SF15">
    <property type="entry name" value="RIBONUCLEASE Y"/>
    <property type="match status" value="1"/>
</dbReference>
<protein>
    <recommendedName>
        <fullName evidence="5 6">Ribonuclease Y</fullName>
        <shortName evidence="5">RNase Y</shortName>
        <ecNumber evidence="5 6">3.1.-.-</ecNumber>
    </recommendedName>
</protein>
<keyword evidence="1 5" id="KW-0540">Nuclease</keyword>
<dbReference type="InterPro" id="IPR017705">
    <property type="entry name" value="Ribonuclease_Y"/>
</dbReference>
<dbReference type="SUPFAM" id="SSF54791">
    <property type="entry name" value="Eukaryotic type KH-domain (KH-domain type I)"/>
    <property type="match status" value="1"/>
</dbReference>
<feature type="domain" description="HD" evidence="8">
    <location>
        <begin position="341"/>
        <end position="435"/>
    </location>
</feature>
<accession>A0A101I191</accession>
<evidence type="ECO:0000313" key="10">
    <source>
        <dbReference type="Proteomes" id="UP000053467"/>
    </source>
</evidence>
<organism evidence="9 10">
    <name type="scientific">candidate division TA06 bacterium 34_109</name>
    <dbReference type="NCBI Taxonomy" id="1635277"/>
    <lineage>
        <taxon>Bacteria</taxon>
        <taxon>Bacteria division TA06</taxon>
    </lineage>
</organism>
<dbReference type="InterPro" id="IPR006674">
    <property type="entry name" value="HD_domain"/>
</dbReference>
<dbReference type="SMART" id="SM00322">
    <property type="entry name" value="KH"/>
    <property type="match status" value="1"/>
</dbReference>
<evidence type="ECO:0000256" key="2">
    <source>
        <dbReference type="ARBA" id="ARBA00022759"/>
    </source>
</evidence>
<dbReference type="EC" id="3.1.-.-" evidence="5 6"/>
<keyword evidence="5" id="KW-1133">Transmembrane helix</keyword>
<dbReference type="Pfam" id="PF12072">
    <property type="entry name" value="RNase_Y_N"/>
    <property type="match status" value="1"/>
</dbReference>
<dbReference type="Gene3D" id="3.30.1370.10">
    <property type="entry name" value="K Homology domain, type 1"/>
    <property type="match status" value="1"/>
</dbReference>
<evidence type="ECO:0000256" key="6">
    <source>
        <dbReference type="NCBIfam" id="TIGR03319"/>
    </source>
</evidence>
<name>A0A101I191_UNCT6</name>
<dbReference type="GO" id="GO:0006402">
    <property type="term" value="P:mRNA catabolic process"/>
    <property type="evidence" value="ECO:0007669"/>
    <property type="project" value="UniProtKB-UniRule"/>
</dbReference>
<dbReference type="InterPro" id="IPR004087">
    <property type="entry name" value="KH_dom"/>
</dbReference>
<dbReference type="GO" id="GO:0005886">
    <property type="term" value="C:plasma membrane"/>
    <property type="evidence" value="ECO:0007669"/>
    <property type="project" value="UniProtKB-SubCell"/>
</dbReference>
<dbReference type="GO" id="GO:0003723">
    <property type="term" value="F:RNA binding"/>
    <property type="evidence" value="ECO:0007669"/>
    <property type="project" value="UniProtKB-UniRule"/>
</dbReference>
<dbReference type="GO" id="GO:0016787">
    <property type="term" value="F:hydrolase activity"/>
    <property type="evidence" value="ECO:0007669"/>
    <property type="project" value="UniProtKB-KW"/>
</dbReference>
<evidence type="ECO:0000313" key="9">
    <source>
        <dbReference type="EMBL" id="KUK87171.1"/>
    </source>
</evidence>
<keyword evidence="2 5" id="KW-0255">Endonuclease</keyword>
<sequence length="526" mass="59610">MNMNLIFTIIGTLLIIILGFVGYALGYYLGKKSIENRLKSAEEKAVKIVEEAKREAEAQKRLSLLETKEEIAKKNEEFEKVVRDKKNEIRRAEQSIEDREKNIEKKNELLTKKETKLLQRERELLLKEKTVKAKNDRLTKLIEEENLKLEQIAQLSKDEAIKILMQNLETEAKLQAANMIKQIKEEALQKAHKEAKEIITLAIQRSATDHVVESTVSVVSLPNEEMKGRIIGREGRNIRTFENATGVEVIIDDTPDAVTISGFDPVRREIARLSLTKLISDGRIHPTRIEEIVQKTTEEMDENIRNIGEDTLAEMNISNIHPEMTKLIGRLKYRTSYGQNILQHSKEVAYLSQMMADELEIENSFLAKRAGLLHDIGKAVDQNFEGTHTKIGVELAKKYGEDPIVINAIESHHGDVEPTNLISVLVAAADAISGARPGARRETLEAYIERLEKLEEVANGFNGVEKAYAIQAGREVRVIVVPEQISDAESEELSHQIARKIEQELKYPGQIKVTVIRETRSIDYAK</sequence>
<dbReference type="HAMAP" id="MF_00335">
    <property type="entry name" value="RNase_Y"/>
    <property type="match status" value="1"/>
</dbReference>
<dbReference type="Proteomes" id="UP000053467">
    <property type="component" value="Unassembled WGS sequence"/>
</dbReference>
<comment type="caution">
    <text evidence="9">The sequence shown here is derived from an EMBL/GenBank/DDBJ whole genome shotgun (WGS) entry which is preliminary data.</text>
</comment>
<comment type="similarity">
    <text evidence="5">Belongs to the RNase Y family.</text>
</comment>
<evidence type="ECO:0000256" key="7">
    <source>
        <dbReference type="SAM" id="Coils"/>
    </source>
</evidence>
<dbReference type="InterPro" id="IPR004088">
    <property type="entry name" value="KH_dom_type_1"/>
</dbReference>
<comment type="function">
    <text evidence="5">Endoribonuclease that initiates mRNA decay.</text>
</comment>
<keyword evidence="5" id="KW-0812">Transmembrane</keyword>
<dbReference type="CDD" id="cd22431">
    <property type="entry name" value="KH-I_RNaseY"/>
    <property type="match status" value="1"/>
</dbReference>
<comment type="subcellular location">
    <subcellularLocation>
        <location evidence="5">Cell membrane</location>
        <topology evidence="5">Single-pass membrane protein</topology>
    </subcellularLocation>
</comment>
<dbReference type="GO" id="GO:0004521">
    <property type="term" value="F:RNA endonuclease activity"/>
    <property type="evidence" value="ECO:0007669"/>
    <property type="project" value="UniProtKB-UniRule"/>
</dbReference>
<dbReference type="SUPFAM" id="SSF109604">
    <property type="entry name" value="HD-domain/PDEase-like"/>
    <property type="match status" value="1"/>
</dbReference>
<proteinExistence type="inferred from homology"/>
<dbReference type="EMBL" id="LGGX01000007">
    <property type="protein sequence ID" value="KUK87171.1"/>
    <property type="molecule type" value="Genomic_DNA"/>
</dbReference>
<feature type="transmembrane region" description="Helical" evidence="5">
    <location>
        <begin position="6"/>
        <end position="29"/>
    </location>
</feature>
<evidence type="ECO:0000256" key="1">
    <source>
        <dbReference type="ARBA" id="ARBA00022722"/>
    </source>
</evidence>
<dbReference type="PATRIC" id="fig|1635277.3.peg.741"/>
<dbReference type="Pfam" id="PF00013">
    <property type="entry name" value="KH_1"/>
    <property type="match status" value="1"/>
</dbReference>
<dbReference type="Pfam" id="PF01966">
    <property type="entry name" value="HD"/>
    <property type="match status" value="1"/>
</dbReference>
<dbReference type="PROSITE" id="PS51831">
    <property type="entry name" value="HD"/>
    <property type="match status" value="1"/>
</dbReference>
<dbReference type="FunFam" id="1.10.3210.10:FF:000003">
    <property type="entry name" value="Ribonuclease Y"/>
    <property type="match status" value="1"/>
</dbReference>
<dbReference type="InterPro" id="IPR006675">
    <property type="entry name" value="HDIG_dom"/>
</dbReference>
<evidence type="ECO:0000259" key="8">
    <source>
        <dbReference type="PROSITE" id="PS51831"/>
    </source>
</evidence>